<organism evidence="1 2">
    <name type="scientific">Pleuronectes platessa</name>
    <name type="common">European plaice</name>
    <dbReference type="NCBI Taxonomy" id="8262"/>
    <lineage>
        <taxon>Eukaryota</taxon>
        <taxon>Metazoa</taxon>
        <taxon>Chordata</taxon>
        <taxon>Craniata</taxon>
        <taxon>Vertebrata</taxon>
        <taxon>Euteleostomi</taxon>
        <taxon>Actinopterygii</taxon>
        <taxon>Neopterygii</taxon>
        <taxon>Teleostei</taxon>
        <taxon>Neoteleostei</taxon>
        <taxon>Acanthomorphata</taxon>
        <taxon>Carangaria</taxon>
        <taxon>Pleuronectiformes</taxon>
        <taxon>Pleuronectoidei</taxon>
        <taxon>Pleuronectidae</taxon>
        <taxon>Pleuronectes</taxon>
    </lineage>
</organism>
<evidence type="ECO:0000313" key="2">
    <source>
        <dbReference type="Proteomes" id="UP001153269"/>
    </source>
</evidence>
<dbReference type="EMBL" id="CADEAL010002544">
    <property type="protein sequence ID" value="CAB1440907.1"/>
    <property type="molecule type" value="Genomic_DNA"/>
</dbReference>
<evidence type="ECO:0000313" key="1">
    <source>
        <dbReference type="EMBL" id="CAB1440907.1"/>
    </source>
</evidence>
<gene>
    <name evidence="1" type="ORF">PLEPLA_LOCUS28702</name>
</gene>
<proteinExistence type="predicted"/>
<dbReference type="Proteomes" id="UP001153269">
    <property type="component" value="Unassembled WGS sequence"/>
</dbReference>
<reference evidence="1" key="1">
    <citation type="submission" date="2020-03" db="EMBL/GenBank/DDBJ databases">
        <authorList>
            <person name="Weist P."/>
        </authorList>
    </citation>
    <scope>NUCLEOTIDE SEQUENCE</scope>
</reference>
<dbReference type="AlphaFoldDB" id="A0A9N7YWF2"/>
<accession>A0A9N7YWF2</accession>
<protein>
    <submittedName>
        <fullName evidence="1">Uncharacterized protein</fullName>
    </submittedName>
</protein>
<keyword evidence="2" id="KW-1185">Reference proteome</keyword>
<comment type="caution">
    <text evidence="1">The sequence shown here is derived from an EMBL/GenBank/DDBJ whole genome shotgun (WGS) entry which is preliminary data.</text>
</comment>
<name>A0A9N7YWF2_PLEPL</name>
<sequence length="100" mass="10974">MATTCDICVWSHLHDLSPQVQSQDVMQLIHVRSKFLVQASENMDVNKQTEEEAASVSLFRLNRCYRKQASSGAESSAGSRASEGEAPAVMLVLGHRLVSL</sequence>